<dbReference type="RefSeq" id="WP_261497296.1">
    <property type="nucleotide sequence ID" value="NZ_JAOCQF010000003.1"/>
</dbReference>
<dbReference type="EMBL" id="JAOCQF010000003">
    <property type="protein sequence ID" value="MCT8331416.1"/>
    <property type="molecule type" value="Genomic_DNA"/>
</dbReference>
<name>A0ABT2NR88_9RHOB</name>
<comment type="caution">
    <text evidence="3">The sequence shown here is derived from an EMBL/GenBank/DDBJ whole genome shotgun (WGS) entry which is preliminary data.</text>
</comment>
<dbReference type="Proteomes" id="UP001205601">
    <property type="component" value="Unassembled WGS sequence"/>
</dbReference>
<comment type="similarity">
    <text evidence="1 2">Belongs to the CutC family.</text>
</comment>
<sequence length="244" mass="24869">MRLEVCVDSVEGMMAAVAGGADRIELCAALEVGGLTPSAGQMARAREVPVPVHALIRSRAGDFRFSRDEVDTMVSDVHAARQAGLAGVVIGAASPDCRLDADALGRLRDAARGMSVTLHRVFDLVPDFSEAIEVALSLGIDRILTSGGAVGAPEGADALAGICASAAGRIGILPGAGIDEANVAALIARLPVSEVHSSCSAATALDPKAVALGFGQADRLTTSVDKVRALKAALDRAQAARRAR</sequence>
<dbReference type="PANTHER" id="PTHR12598:SF0">
    <property type="entry name" value="COPPER HOMEOSTASIS PROTEIN CUTC HOMOLOG"/>
    <property type="match status" value="1"/>
</dbReference>
<evidence type="ECO:0000256" key="1">
    <source>
        <dbReference type="ARBA" id="ARBA00007768"/>
    </source>
</evidence>
<proteinExistence type="inferred from homology"/>
<dbReference type="Gene3D" id="3.20.20.380">
    <property type="entry name" value="Copper homeostasis (CutC) domain"/>
    <property type="match status" value="1"/>
</dbReference>
<dbReference type="PANTHER" id="PTHR12598">
    <property type="entry name" value="COPPER HOMEOSTASIS PROTEIN CUTC"/>
    <property type="match status" value="1"/>
</dbReference>
<accession>A0ABT2NR88</accession>
<keyword evidence="4" id="KW-1185">Reference proteome</keyword>
<evidence type="ECO:0000313" key="3">
    <source>
        <dbReference type="EMBL" id="MCT8331416.1"/>
    </source>
</evidence>
<reference evidence="4" key="1">
    <citation type="submission" date="2023-07" db="EMBL/GenBank/DDBJ databases">
        <title>Defluviimonas sediminis sp. nov., isolated from mangrove sediment.</title>
        <authorList>
            <person name="Liu L."/>
            <person name="Li J."/>
            <person name="Huang Y."/>
            <person name="Pan J."/>
            <person name="Li M."/>
        </authorList>
    </citation>
    <scope>NUCLEOTIDE SEQUENCE [LARGE SCALE GENOMIC DNA]</scope>
    <source>
        <strain evidence="4">FT324</strain>
    </source>
</reference>
<protein>
    <recommendedName>
        <fullName evidence="2">PF03932 family protein CutC</fullName>
    </recommendedName>
</protein>
<dbReference type="SUPFAM" id="SSF110395">
    <property type="entry name" value="CutC-like"/>
    <property type="match status" value="1"/>
</dbReference>
<organism evidence="3 4">
    <name type="scientific">Albidovulum sediminis</name>
    <dbReference type="NCBI Taxonomy" id="3066345"/>
    <lineage>
        <taxon>Bacteria</taxon>
        <taxon>Pseudomonadati</taxon>
        <taxon>Pseudomonadota</taxon>
        <taxon>Alphaproteobacteria</taxon>
        <taxon>Rhodobacterales</taxon>
        <taxon>Paracoccaceae</taxon>
        <taxon>Albidovulum</taxon>
    </lineage>
</organism>
<gene>
    <name evidence="2" type="primary">cutC</name>
    <name evidence="3" type="ORF">N5I32_17995</name>
</gene>
<dbReference type="InterPro" id="IPR036822">
    <property type="entry name" value="CutC-like_dom_sf"/>
</dbReference>
<comment type="caution">
    <text evidence="2">Once thought to be involved in copper homeostasis, experiments in E.coli have shown this is not the case.</text>
</comment>
<evidence type="ECO:0000256" key="2">
    <source>
        <dbReference type="HAMAP-Rule" id="MF_00795"/>
    </source>
</evidence>
<dbReference type="InterPro" id="IPR005627">
    <property type="entry name" value="CutC-like"/>
</dbReference>
<comment type="subcellular location">
    <subcellularLocation>
        <location evidence="2">Cytoplasm</location>
    </subcellularLocation>
</comment>
<keyword evidence="2" id="KW-0963">Cytoplasm</keyword>
<dbReference type="HAMAP" id="MF_00795">
    <property type="entry name" value="CutC"/>
    <property type="match status" value="1"/>
</dbReference>
<evidence type="ECO:0000313" key="4">
    <source>
        <dbReference type="Proteomes" id="UP001205601"/>
    </source>
</evidence>
<dbReference type="Pfam" id="PF03932">
    <property type="entry name" value="CutC"/>
    <property type="match status" value="1"/>
</dbReference>